<feature type="region of interest" description="Disordered" evidence="1">
    <location>
        <begin position="693"/>
        <end position="724"/>
    </location>
</feature>
<sequence>MGGERPLPVEGGLPVPLPLVTDLDGDGKNEVVVLADGGMLIRVLSVPVASGETLVDPWIIHSTELRPTRRLGRDERAVAMAAGYLEPPVNARDPGSSRQQQVQQRQQQRIVVVGEDSSVTCFNHQLGRLWTTSLAHEGSSSGEGGSFVIDQVAITVAHSVRKLDDRGRPKPGTGEGLIVVGISMRHRDGRFHHSRAGRDPSGGSPVDGADPLGVHVEAFVEGEEDSRDTVEEEKMSEEEKGRRAAEHFSLFALDGETGEVRWSHGGGAHHGAQDKQNGGDGGGGGGGGIRDYDYFDFGFDLDYPGFGDDLLYNQTEGAAAALAFEGLAAVAGAVGGGSGQRTRDGLEAVELSTGKPLSAVALPAAAGTDAGVYVDLNGDGVVDHVQAVGTRGGQGWGHLHEGVAMGHLSEEPTPSQPARRFLPPCYALAVSGLPPREQLFNASLCHDAGALFEVQERLSKPNSRSSSRSLDLEVGAASPAIIPRDSAGVAAAAATGAATARSSSGAGRGARSGGGGGGGGVGGWGEGPARFDAVFAVSSGVVSSYDDEGRLKWQDRRGPKWTRKDTEGGDPSNGGGYVVPFTLEVGWPGRGRGRIINPSPGAEERILVVGQDKMCVYDRGGRLAGSTPLAAPPSQRPVLGDFDGDGVADVLVVGWSGAVAGYALAPDPGVRAMFVAVLALVAAMLVVAAVHVPPPPSSSSSRGGGRATQYGTGLAGGKSKRATD</sequence>
<keyword evidence="2" id="KW-0472">Membrane</keyword>
<feature type="region of interest" description="Disordered" evidence="1">
    <location>
        <begin position="87"/>
        <end position="107"/>
    </location>
</feature>
<organism evidence="3 4">
    <name type="scientific">Ectocarpus siliculosus</name>
    <name type="common">Brown alga</name>
    <name type="synonym">Conferva siliculosa</name>
    <dbReference type="NCBI Taxonomy" id="2880"/>
    <lineage>
        <taxon>Eukaryota</taxon>
        <taxon>Sar</taxon>
        <taxon>Stramenopiles</taxon>
        <taxon>Ochrophyta</taxon>
        <taxon>PX clade</taxon>
        <taxon>Phaeophyceae</taxon>
        <taxon>Ectocarpales</taxon>
        <taxon>Ectocarpaceae</taxon>
        <taxon>Ectocarpus</taxon>
    </lineage>
</organism>
<name>D8LK18_ECTSI</name>
<accession>D8LK18</accession>
<dbReference type="EMBL" id="FN648464">
    <property type="protein sequence ID" value="CBN74487.1"/>
    <property type="molecule type" value="Genomic_DNA"/>
</dbReference>
<keyword evidence="4" id="KW-1185">Reference proteome</keyword>
<feature type="compositionally biased region" description="Basic and acidic residues" evidence="1">
    <location>
        <begin position="556"/>
        <end position="567"/>
    </location>
</feature>
<feature type="region of interest" description="Disordered" evidence="1">
    <location>
        <begin position="498"/>
        <end position="521"/>
    </location>
</feature>
<dbReference type="AlphaFoldDB" id="D8LK18"/>
<keyword evidence="2" id="KW-0812">Transmembrane</keyword>
<gene>
    <name evidence="3" type="ORF">Esi_0028_0092</name>
</gene>
<dbReference type="EMBL" id="FN649741">
    <property type="protein sequence ID" value="CBN74487.1"/>
    <property type="molecule type" value="Genomic_DNA"/>
</dbReference>
<dbReference type="InParanoid" id="D8LK18"/>
<feature type="compositionally biased region" description="Basic and acidic residues" evidence="1">
    <location>
        <begin position="227"/>
        <end position="243"/>
    </location>
</feature>
<feature type="region of interest" description="Disordered" evidence="1">
    <location>
        <begin position="556"/>
        <end position="575"/>
    </location>
</feature>
<dbReference type="OrthoDB" id="270568at2759"/>
<evidence type="ECO:0000256" key="2">
    <source>
        <dbReference type="SAM" id="Phobius"/>
    </source>
</evidence>
<dbReference type="PANTHER" id="PTHR34284:SF1">
    <property type="entry name" value="FG-GAP REPEAT-CONTAINING PROTEIN"/>
    <property type="match status" value="1"/>
</dbReference>
<feature type="transmembrane region" description="Helical" evidence="2">
    <location>
        <begin position="646"/>
        <end position="665"/>
    </location>
</feature>
<keyword evidence="2" id="KW-1133">Transmembrane helix</keyword>
<feature type="transmembrane region" description="Helical" evidence="2">
    <location>
        <begin position="672"/>
        <end position="692"/>
    </location>
</feature>
<feature type="region of interest" description="Disordered" evidence="1">
    <location>
        <begin position="191"/>
        <end position="243"/>
    </location>
</feature>
<dbReference type="PANTHER" id="PTHR34284">
    <property type="entry name" value="FG-GAP REPEAT-CONTAINING PROTEIN"/>
    <property type="match status" value="1"/>
</dbReference>
<dbReference type="OMA" id="HVLICED"/>
<evidence type="ECO:0000313" key="3">
    <source>
        <dbReference type="EMBL" id="CBN74487.1"/>
    </source>
</evidence>
<feature type="region of interest" description="Disordered" evidence="1">
    <location>
        <begin position="261"/>
        <end position="285"/>
    </location>
</feature>
<feature type="compositionally biased region" description="Low complexity" evidence="1">
    <location>
        <begin position="98"/>
        <end position="107"/>
    </location>
</feature>
<dbReference type="eggNOG" id="ENOG502QPN1">
    <property type="taxonomic scope" value="Eukaryota"/>
</dbReference>
<evidence type="ECO:0000313" key="4">
    <source>
        <dbReference type="Proteomes" id="UP000002630"/>
    </source>
</evidence>
<dbReference type="Proteomes" id="UP000002630">
    <property type="component" value="Linkage Group LG16"/>
</dbReference>
<evidence type="ECO:0000256" key="1">
    <source>
        <dbReference type="SAM" id="MobiDB-lite"/>
    </source>
</evidence>
<proteinExistence type="predicted"/>
<protein>
    <submittedName>
        <fullName evidence="3">Aldehyde dehydrogenase, putative</fullName>
    </submittedName>
</protein>
<reference evidence="3 4" key="1">
    <citation type="journal article" date="2010" name="Nature">
        <title>The Ectocarpus genome and the independent evolution of multicellularity in brown algae.</title>
        <authorList>
            <person name="Cock J.M."/>
            <person name="Sterck L."/>
            <person name="Rouze P."/>
            <person name="Scornet D."/>
            <person name="Allen A.E."/>
            <person name="Amoutzias G."/>
            <person name="Anthouard V."/>
            <person name="Artiguenave F."/>
            <person name="Aury J.M."/>
            <person name="Badger J.H."/>
            <person name="Beszteri B."/>
            <person name="Billiau K."/>
            <person name="Bonnet E."/>
            <person name="Bothwell J.H."/>
            <person name="Bowler C."/>
            <person name="Boyen C."/>
            <person name="Brownlee C."/>
            <person name="Carrano C.J."/>
            <person name="Charrier B."/>
            <person name="Cho G.Y."/>
            <person name="Coelho S.M."/>
            <person name="Collen J."/>
            <person name="Corre E."/>
            <person name="Da Silva C."/>
            <person name="Delage L."/>
            <person name="Delaroque N."/>
            <person name="Dittami S.M."/>
            <person name="Doulbeau S."/>
            <person name="Elias M."/>
            <person name="Farnham G."/>
            <person name="Gachon C.M."/>
            <person name="Gschloessl B."/>
            <person name="Heesch S."/>
            <person name="Jabbari K."/>
            <person name="Jubin C."/>
            <person name="Kawai H."/>
            <person name="Kimura K."/>
            <person name="Kloareg B."/>
            <person name="Kupper F.C."/>
            <person name="Lang D."/>
            <person name="Le Bail A."/>
            <person name="Leblanc C."/>
            <person name="Lerouge P."/>
            <person name="Lohr M."/>
            <person name="Lopez P.J."/>
            <person name="Martens C."/>
            <person name="Maumus F."/>
            <person name="Michel G."/>
            <person name="Miranda-Saavedra D."/>
            <person name="Morales J."/>
            <person name="Moreau H."/>
            <person name="Motomura T."/>
            <person name="Nagasato C."/>
            <person name="Napoli C.A."/>
            <person name="Nelson D.R."/>
            <person name="Nyvall-Collen P."/>
            <person name="Peters A.F."/>
            <person name="Pommier C."/>
            <person name="Potin P."/>
            <person name="Poulain J."/>
            <person name="Quesneville H."/>
            <person name="Read B."/>
            <person name="Rensing S.A."/>
            <person name="Ritter A."/>
            <person name="Rousvoal S."/>
            <person name="Samanta M."/>
            <person name="Samson G."/>
            <person name="Schroeder D.C."/>
            <person name="Segurens B."/>
            <person name="Strittmatter M."/>
            <person name="Tonon T."/>
            <person name="Tregear J.W."/>
            <person name="Valentin K."/>
            <person name="von Dassow P."/>
            <person name="Yamagishi T."/>
            <person name="Van de Peer Y."/>
            <person name="Wincker P."/>
        </authorList>
    </citation>
    <scope>NUCLEOTIDE SEQUENCE [LARGE SCALE GENOMIC DNA]</scope>
    <source>
        <strain evidence="4">Ec32 / CCAP1310/4</strain>
    </source>
</reference>
<feature type="compositionally biased region" description="Gly residues" evidence="1">
    <location>
        <begin position="506"/>
        <end position="521"/>
    </location>
</feature>